<feature type="chain" id="PRO_5045755995" description="DUF6591 domain-containing protein" evidence="2">
    <location>
        <begin position="22"/>
        <end position="400"/>
    </location>
</feature>
<evidence type="ECO:0000256" key="2">
    <source>
        <dbReference type="SAM" id="SignalP"/>
    </source>
</evidence>
<feature type="region of interest" description="Disordered" evidence="1">
    <location>
        <begin position="274"/>
        <end position="314"/>
    </location>
</feature>
<proteinExistence type="predicted"/>
<gene>
    <name evidence="4" type="ORF">H9X80_03055</name>
</gene>
<feature type="domain" description="DUF6591" evidence="3">
    <location>
        <begin position="244"/>
        <end position="398"/>
    </location>
</feature>
<dbReference type="PROSITE" id="PS51257">
    <property type="entry name" value="PROKAR_LIPOPROTEIN"/>
    <property type="match status" value="1"/>
</dbReference>
<keyword evidence="5" id="KW-1185">Reference proteome</keyword>
<feature type="compositionally biased region" description="Polar residues" evidence="1">
    <location>
        <begin position="27"/>
        <end position="41"/>
    </location>
</feature>
<comment type="caution">
    <text evidence="4">The sequence shown here is derived from an EMBL/GenBank/DDBJ whole genome shotgun (WGS) entry which is preliminary data.</text>
</comment>
<evidence type="ECO:0000256" key="1">
    <source>
        <dbReference type="SAM" id="MobiDB-lite"/>
    </source>
</evidence>
<dbReference type="EMBL" id="JACSNQ010000003">
    <property type="protein sequence ID" value="MBM6774525.1"/>
    <property type="molecule type" value="Genomic_DNA"/>
</dbReference>
<evidence type="ECO:0000313" key="5">
    <source>
        <dbReference type="Proteomes" id="UP000712527"/>
    </source>
</evidence>
<dbReference type="Proteomes" id="UP000712527">
    <property type="component" value="Unassembled WGS sequence"/>
</dbReference>
<feature type="signal peptide" evidence="2">
    <location>
        <begin position="1"/>
        <end position="21"/>
    </location>
</feature>
<name>A0ABS2F0X3_9ACTN</name>
<dbReference type="Pfam" id="PF20234">
    <property type="entry name" value="DUF6591"/>
    <property type="match status" value="1"/>
</dbReference>
<reference evidence="4 5" key="1">
    <citation type="journal article" date="2021" name="Sci. Rep.">
        <title>The distribution of antibiotic resistance genes in chicken gut microbiota commensals.</title>
        <authorList>
            <person name="Juricova H."/>
            <person name="Matiasovicova J."/>
            <person name="Kubasova T."/>
            <person name="Cejkova D."/>
            <person name="Rychlik I."/>
        </authorList>
    </citation>
    <scope>NUCLEOTIDE SEQUENCE [LARGE SCALE GENOMIC DNA]</scope>
    <source>
        <strain evidence="4 5">An794</strain>
    </source>
</reference>
<dbReference type="RefSeq" id="WP_204792871.1">
    <property type="nucleotide sequence ID" value="NZ_JACSNQ010000003.1"/>
</dbReference>
<evidence type="ECO:0000313" key="4">
    <source>
        <dbReference type="EMBL" id="MBM6774525.1"/>
    </source>
</evidence>
<organism evidence="4 5">
    <name type="scientific">Olsenella profusa</name>
    <dbReference type="NCBI Taxonomy" id="138595"/>
    <lineage>
        <taxon>Bacteria</taxon>
        <taxon>Bacillati</taxon>
        <taxon>Actinomycetota</taxon>
        <taxon>Coriobacteriia</taxon>
        <taxon>Coriobacteriales</taxon>
        <taxon>Atopobiaceae</taxon>
        <taxon>Olsenella</taxon>
    </lineage>
</organism>
<protein>
    <recommendedName>
        <fullName evidence="3">DUF6591 domain-containing protein</fullName>
    </recommendedName>
</protein>
<evidence type="ECO:0000259" key="3">
    <source>
        <dbReference type="Pfam" id="PF20234"/>
    </source>
</evidence>
<feature type="region of interest" description="Disordered" evidence="1">
    <location>
        <begin position="24"/>
        <end position="43"/>
    </location>
</feature>
<feature type="compositionally biased region" description="Polar residues" evidence="1">
    <location>
        <begin position="295"/>
        <end position="307"/>
    </location>
</feature>
<keyword evidence="2" id="KW-0732">Signal</keyword>
<accession>A0ABS2F0X3</accession>
<dbReference type="InterPro" id="IPR046526">
    <property type="entry name" value="DUF6591"/>
</dbReference>
<sequence>MRRAIAALGACALTLALVACGNGTGGQTTESSPTPAQTQGVTEIKPSPDKYTWYVKSYVGMNAASVGYEAIDGFRHEAYGAGNLKIIYVAEDGTYIDPGNEEQLKEYVVTGQNIDPNTEIKYTFEVDSEGEEYDSLVNFQTIDEIVLSVAKVGETGSAPELTSIQASPDKYTHYVRDYVGRNLAECGYYSLSGNLTDAYGAGYIFFDIVTDDGSYVDPEDEAALAGYMVTSQSVEPNTPIEFTYSTDSDGNEYSNLVDSQSIKSITLNVTKAPDSGYPVGDAADTGAETSEDESGTSAETTSVETNEGSVDSDDAGVGDFRAFVDSYEDFMNEYVDFMVAYNNSDDTSGMWSEYADMMARYADMTEKVDAIDEESLSSDDLAYYTAAIGRVSARVAEIGQ</sequence>